<reference evidence="2" key="2">
    <citation type="submission" date="2022-03" db="EMBL/GenBank/DDBJ databases">
        <title>Draft title - Genomic analysis of global carrot germplasm unveils the trajectory of domestication and the origin of high carotenoid orange carrot.</title>
        <authorList>
            <person name="Iorizzo M."/>
            <person name="Ellison S."/>
            <person name="Senalik D."/>
            <person name="Macko-Podgorni A."/>
            <person name="Grzebelus D."/>
            <person name="Bostan H."/>
            <person name="Rolling W."/>
            <person name="Curaba J."/>
            <person name="Simon P."/>
        </authorList>
    </citation>
    <scope>NUCLEOTIDE SEQUENCE</scope>
    <source>
        <tissue evidence="2">Leaf</tissue>
    </source>
</reference>
<feature type="domain" description="Serine aminopeptidase S33" evidence="1">
    <location>
        <begin position="18"/>
        <end position="89"/>
    </location>
</feature>
<name>A0AAF1B1G6_DAUCS</name>
<evidence type="ECO:0000259" key="1">
    <source>
        <dbReference type="Pfam" id="PF12146"/>
    </source>
</evidence>
<evidence type="ECO:0000313" key="3">
    <source>
        <dbReference type="Proteomes" id="UP000077755"/>
    </source>
</evidence>
<keyword evidence="3" id="KW-1185">Reference proteome</keyword>
<dbReference type="PANTHER" id="PTHR11614">
    <property type="entry name" value="PHOSPHOLIPASE-RELATED"/>
    <property type="match status" value="1"/>
</dbReference>
<evidence type="ECO:0000313" key="2">
    <source>
        <dbReference type="EMBL" id="WOH02540.1"/>
    </source>
</evidence>
<dbReference type="AlphaFoldDB" id="A0AAF1B1G6"/>
<organism evidence="2 3">
    <name type="scientific">Daucus carota subsp. sativus</name>
    <name type="common">Carrot</name>
    <dbReference type="NCBI Taxonomy" id="79200"/>
    <lineage>
        <taxon>Eukaryota</taxon>
        <taxon>Viridiplantae</taxon>
        <taxon>Streptophyta</taxon>
        <taxon>Embryophyta</taxon>
        <taxon>Tracheophyta</taxon>
        <taxon>Spermatophyta</taxon>
        <taxon>Magnoliopsida</taxon>
        <taxon>eudicotyledons</taxon>
        <taxon>Gunneridae</taxon>
        <taxon>Pentapetalae</taxon>
        <taxon>asterids</taxon>
        <taxon>campanulids</taxon>
        <taxon>Apiales</taxon>
        <taxon>Apiaceae</taxon>
        <taxon>Apioideae</taxon>
        <taxon>Scandiceae</taxon>
        <taxon>Daucinae</taxon>
        <taxon>Daucus</taxon>
        <taxon>Daucus sect. Daucus</taxon>
    </lineage>
</organism>
<dbReference type="Proteomes" id="UP000077755">
    <property type="component" value="Chromosome 5"/>
</dbReference>
<dbReference type="InterPro" id="IPR022742">
    <property type="entry name" value="Hydrolase_4"/>
</dbReference>
<accession>A0AAF1B1G6</accession>
<dbReference type="Pfam" id="PF12146">
    <property type="entry name" value="Hydrolase_4"/>
    <property type="match status" value="1"/>
</dbReference>
<dbReference type="InterPro" id="IPR029058">
    <property type="entry name" value="AB_hydrolase_fold"/>
</dbReference>
<dbReference type="Gene3D" id="3.40.50.1820">
    <property type="entry name" value="alpha/beta hydrolase"/>
    <property type="match status" value="1"/>
</dbReference>
<dbReference type="InterPro" id="IPR051044">
    <property type="entry name" value="MAG_DAG_Lipase"/>
</dbReference>
<reference evidence="2" key="1">
    <citation type="journal article" date="2016" name="Nat. Genet.">
        <title>A high-quality carrot genome assembly provides new insights into carotenoid accumulation and asterid genome evolution.</title>
        <authorList>
            <person name="Iorizzo M."/>
            <person name="Ellison S."/>
            <person name="Senalik D."/>
            <person name="Zeng P."/>
            <person name="Satapoomin P."/>
            <person name="Huang J."/>
            <person name="Bowman M."/>
            <person name="Iovene M."/>
            <person name="Sanseverino W."/>
            <person name="Cavagnaro P."/>
            <person name="Yildiz M."/>
            <person name="Macko-Podgorni A."/>
            <person name="Moranska E."/>
            <person name="Grzebelus E."/>
            <person name="Grzebelus D."/>
            <person name="Ashrafi H."/>
            <person name="Zheng Z."/>
            <person name="Cheng S."/>
            <person name="Spooner D."/>
            <person name="Van Deynze A."/>
            <person name="Simon P."/>
        </authorList>
    </citation>
    <scope>NUCLEOTIDE SEQUENCE</scope>
    <source>
        <tissue evidence="2">Leaf</tissue>
    </source>
</reference>
<gene>
    <name evidence="2" type="ORF">DCAR_0521929</name>
</gene>
<dbReference type="EMBL" id="CP093347">
    <property type="protein sequence ID" value="WOH02540.1"/>
    <property type="molecule type" value="Genomic_DNA"/>
</dbReference>
<protein>
    <recommendedName>
        <fullName evidence="1">Serine aminopeptidase S33 domain-containing protein</fullName>
    </recommendedName>
</protein>
<sequence>MKHISGSGNKFHPCFCTRQIRSNPYCYKGVPRLQTGFQLMQTTSSIEKILPEVLVPFLVVRDEADKVTDPAVSKLLFETASSSDKTINYGEFPENLDIIFSDVIAWNGQLEKERKIRNDTVETENSSQN</sequence>
<proteinExistence type="predicted"/>